<dbReference type="GO" id="GO:0004867">
    <property type="term" value="F:serine-type endopeptidase inhibitor activity"/>
    <property type="evidence" value="ECO:0007669"/>
    <property type="project" value="InterPro"/>
</dbReference>
<proteinExistence type="predicted"/>
<evidence type="ECO:0000256" key="1">
    <source>
        <dbReference type="SAM" id="SignalP"/>
    </source>
</evidence>
<dbReference type="Proteomes" id="UP001321473">
    <property type="component" value="Unassembled WGS sequence"/>
</dbReference>
<accession>A0AAQ4E3B9</accession>
<dbReference type="InterPro" id="IPR036880">
    <property type="entry name" value="Kunitz_BPTI_sf"/>
</dbReference>
<feature type="signal peptide" evidence="1">
    <location>
        <begin position="1"/>
        <end position="19"/>
    </location>
</feature>
<evidence type="ECO:0008006" key="4">
    <source>
        <dbReference type="Google" id="ProtNLM"/>
    </source>
</evidence>
<evidence type="ECO:0000313" key="3">
    <source>
        <dbReference type="Proteomes" id="UP001321473"/>
    </source>
</evidence>
<reference evidence="2 3" key="1">
    <citation type="journal article" date="2023" name="Arcadia Sci">
        <title>De novo assembly of a long-read Amblyomma americanum tick genome.</title>
        <authorList>
            <person name="Chou S."/>
            <person name="Poskanzer K.E."/>
            <person name="Rollins M."/>
            <person name="Thuy-Boun P.S."/>
        </authorList>
    </citation>
    <scope>NUCLEOTIDE SEQUENCE [LARGE SCALE GENOMIC DNA]</scope>
    <source>
        <strain evidence="2">F_SG_1</strain>
        <tissue evidence="2">Salivary glands</tissue>
    </source>
</reference>
<keyword evidence="1" id="KW-0732">Signal</keyword>
<gene>
    <name evidence="2" type="ORF">V5799_014337</name>
</gene>
<feature type="chain" id="PRO_5042971520" description="Secreted protein" evidence="1">
    <location>
        <begin position="20"/>
        <end position="177"/>
    </location>
</feature>
<evidence type="ECO:0000313" key="2">
    <source>
        <dbReference type="EMBL" id="KAK8769198.1"/>
    </source>
</evidence>
<dbReference type="SUPFAM" id="SSF57362">
    <property type="entry name" value="BPTI-like"/>
    <property type="match status" value="1"/>
</dbReference>
<organism evidence="2 3">
    <name type="scientific">Amblyomma americanum</name>
    <name type="common">Lone star tick</name>
    <dbReference type="NCBI Taxonomy" id="6943"/>
    <lineage>
        <taxon>Eukaryota</taxon>
        <taxon>Metazoa</taxon>
        <taxon>Ecdysozoa</taxon>
        <taxon>Arthropoda</taxon>
        <taxon>Chelicerata</taxon>
        <taxon>Arachnida</taxon>
        <taxon>Acari</taxon>
        <taxon>Parasitiformes</taxon>
        <taxon>Ixodida</taxon>
        <taxon>Ixodoidea</taxon>
        <taxon>Ixodidae</taxon>
        <taxon>Amblyomminae</taxon>
        <taxon>Amblyomma</taxon>
    </lineage>
</organism>
<name>A0AAQ4E3B9_AMBAM</name>
<protein>
    <recommendedName>
        <fullName evidence="4">Secreted protein</fullName>
    </recommendedName>
</protein>
<keyword evidence="3" id="KW-1185">Reference proteome</keyword>
<comment type="caution">
    <text evidence="2">The sequence shown here is derived from an EMBL/GenBank/DDBJ whole genome shotgun (WGS) entry which is preliminary data.</text>
</comment>
<sequence>MLKLTRLFLCLLFTTDDSGNYIASMPRSNASLSVRSMVWPWQKCTAPKFFKCSAKLDSWREPDAESWFFLQTRFGPGCFEWDSGAQCPWRSPAHFADLALCRRHCHRVPPARRCLEPLVQLPPDSECALPAPKDRRAAARLWWFYDPLRHRCRRWTDVCVFRAFPSFEDCFKRCLAH</sequence>
<dbReference type="AlphaFoldDB" id="A0AAQ4E3B9"/>
<dbReference type="EMBL" id="JARKHS020022947">
    <property type="protein sequence ID" value="KAK8769198.1"/>
    <property type="molecule type" value="Genomic_DNA"/>
</dbReference>